<keyword evidence="3" id="KW-0653">Protein transport</keyword>
<dbReference type="SUPFAM" id="SSF48371">
    <property type="entry name" value="ARM repeat"/>
    <property type="match status" value="1"/>
</dbReference>
<evidence type="ECO:0000256" key="2">
    <source>
        <dbReference type="ARBA" id="ARBA00022448"/>
    </source>
</evidence>
<dbReference type="STRING" id="3708.A0A078H816"/>
<reference evidence="7 8" key="1">
    <citation type="journal article" date="2014" name="Science">
        <title>Plant genetics. Early allopolyploid evolution in the post-Neolithic Brassica napus oilseed genome.</title>
        <authorList>
            <person name="Chalhoub B."/>
            <person name="Denoeud F."/>
            <person name="Liu S."/>
            <person name="Parkin I.A."/>
            <person name="Tang H."/>
            <person name="Wang X."/>
            <person name="Chiquet J."/>
            <person name="Belcram H."/>
            <person name="Tong C."/>
            <person name="Samans B."/>
            <person name="Correa M."/>
            <person name="Da Silva C."/>
            <person name="Just J."/>
            <person name="Falentin C."/>
            <person name="Koh C.S."/>
            <person name="Le Clainche I."/>
            <person name="Bernard M."/>
            <person name="Bento P."/>
            <person name="Noel B."/>
            <person name="Labadie K."/>
            <person name="Alberti A."/>
            <person name="Charles M."/>
            <person name="Arnaud D."/>
            <person name="Guo H."/>
            <person name="Daviaud C."/>
            <person name="Alamery S."/>
            <person name="Jabbari K."/>
            <person name="Zhao M."/>
            <person name="Edger P.P."/>
            <person name="Chelaifa H."/>
            <person name="Tack D."/>
            <person name="Lassalle G."/>
            <person name="Mestiri I."/>
            <person name="Schnel N."/>
            <person name="Le Paslier M.C."/>
            <person name="Fan G."/>
            <person name="Renault V."/>
            <person name="Bayer P.E."/>
            <person name="Golicz A.A."/>
            <person name="Manoli S."/>
            <person name="Lee T.H."/>
            <person name="Thi V.H."/>
            <person name="Chalabi S."/>
            <person name="Hu Q."/>
            <person name="Fan C."/>
            <person name="Tollenaere R."/>
            <person name="Lu Y."/>
            <person name="Battail C."/>
            <person name="Shen J."/>
            <person name="Sidebottom C.H."/>
            <person name="Wang X."/>
            <person name="Canaguier A."/>
            <person name="Chauveau A."/>
            <person name="Berard A."/>
            <person name="Deniot G."/>
            <person name="Guan M."/>
            <person name="Liu Z."/>
            <person name="Sun F."/>
            <person name="Lim Y.P."/>
            <person name="Lyons E."/>
            <person name="Town C.D."/>
            <person name="Bancroft I."/>
            <person name="Wang X."/>
            <person name="Meng J."/>
            <person name="Ma J."/>
            <person name="Pires J.C."/>
            <person name="King G.J."/>
            <person name="Brunel D."/>
            <person name="Delourme R."/>
            <person name="Renard M."/>
            <person name="Aury J.M."/>
            <person name="Adams K.L."/>
            <person name="Batley J."/>
            <person name="Snowdon R.J."/>
            <person name="Tost J."/>
            <person name="Edwards D."/>
            <person name="Zhou Y."/>
            <person name="Hua W."/>
            <person name="Sharpe A.G."/>
            <person name="Paterson A.H."/>
            <person name="Guan C."/>
            <person name="Wincker P."/>
        </authorList>
    </citation>
    <scope>NUCLEOTIDE SEQUENCE [LARGE SCALE GENOMIC DNA]</scope>
    <source>
        <strain evidence="8">cv. Darmor-bzh</strain>
    </source>
</reference>
<comment type="subcellular location">
    <subcellularLocation>
        <location evidence="1">Endomembrane system</location>
    </subcellularLocation>
</comment>
<organism evidence="7 8">
    <name type="scientific">Brassica napus</name>
    <name type="common">Rape</name>
    <dbReference type="NCBI Taxonomy" id="3708"/>
    <lineage>
        <taxon>Eukaryota</taxon>
        <taxon>Viridiplantae</taxon>
        <taxon>Streptophyta</taxon>
        <taxon>Embryophyta</taxon>
        <taxon>Tracheophyta</taxon>
        <taxon>Spermatophyta</taxon>
        <taxon>Magnoliopsida</taxon>
        <taxon>eudicotyledons</taxon>
        <taxon>Gunneridae</taxon>
        <taxon>Pentapetalae</taxon>
        <taxon>rosids</taxon>
        <taxon>malvids</taxon>
        <taxon>Brassicales</taxon>
        <taxon>Brassicaceae</taxon>
        <taxon>Brassiceae</taxon>
        <taxon>Brassica</taxon>
    </lineage>
</organism>
<dbReference type="GO" id="GO:0016192">
    <property type="term" value="P:vesicle-mediated transport"/>
    <property type="evidence" value="ECO:0007669"/>
    <property type="project" value="InterPro"/>
</dbReference>
<dbReference type="Pfam" id="PF01602">
    <property type="entry name" value="Adaptin_N"/>
    <property type="match status" value="1"/>
</dbReference>
<keyword evidence="4" id="KW-0472">Membrane</keyword>
<dbReference type="InterPro" id="IPR016024">
    <property type="entry name" value="ARM-type_fold"/>
</dbReference>
<dbReference type="AlphaFoldDB" id="A0A078H816"/>
<feature type="domain" description="Clathrin/coatomer adaptor adaptin-like N-terminal" evidence="6">
    <location>
        <begin position="37"/>
        <end position="335"/>
    </location>
</feature>
<dbReference type="GO" id="GO:0006886">
    <property type="term" value="P:intracellular protein transport"/>
    <property type="evidence" value="ECO:0007669"/>
    <property type="project" value="InterPro"/>
</dbReference>
<evidence type="ECO:0000313" key="8">
    <source>
        <dbReference type="Proteomes" id="UP000028999"/>
    </source>
</evidence>
<keyword evidence="8" id="KW-1185">Reference proteome</keyword>
<dbReference type="Gene3D" id="1.25.10.10">
    <property type="entry name" value="Leucine-rich Repeat Variant"/>
    <property type="match status" value="1"/>
</dbReference>
<dbReference type="InterPro" id="IPR050840">
    <property type="entry name" value="Adaptor_Complx_Large_Subunit"/>
</dbReference>
<dbReference type="PANTHER" id="PTHR22780">
    <property type="entry name" value="ADAPTIN, ALPHA/GAMMA/EPSILON"/>
    <property type="match status" value="1"/>
</dbReference>
<evidence type="ECO:0000259" key="6">
    <source>
        <dbReference type="Pfam" id="PF01602"/>
    </source>
</evidence>
<sequence length="455" mass="50413">MTRVSGPTPRPNHSRRPVRTGHIRLTSILGSNTAYDVAGITDPFLHVRLLILLRILGRGDAEASDLMNDILAQVASKTESNKNAGNAIAYECVQTIMSIEENDNNIRYVALNMLMRALTVDSIAVQRHRATILECVKDSVASIQRRALELIYLLMNVNNVKPLAKELIEYLELSEQDFTGDLTAKIYSIVEKFAPEKIWYIDQMVKVLSEAGNYVKDDVWHVLIVVISNAPDLHGYTVRALYRALHTSSEQETIERVAIWRIGEYADLLVNDNGMLELKEPITVTESDAVDVFETAVKHHSSDVTTKAMALIALLKISSRFPFSRLIMRVKSIIGQNKVIQKHQNIRSSLVEKMPVLDEATFSGRRAGSLPIAVSTSGKSSLSIPNGVVKAAAPLVDLLDLSSDDAPAPTSFSANCVGLKSQKKKSQKKMLVFCLTPSFESLLQKAQKSIEYNII</sequence>
<dbReference type="Gramene" id="CDY33619">
    <property type="protein sequence ID" value="CDY33619"/>
    <property type="gene ID" value="GSBRNA2T00054952001"/>
</dbReference>
<dbReference type="PaxDb" id="3708-A0A078H816"/>
<dbReference type="InterPro" id="IPR002553">
    <property type="entry name" value="Clathrin/coatomer_adapt-like_N"/>
</dbReference>
<dbReference type="InterPro" id="IPR011989">
    <property type="entry name" value="ARM-like"/>
</dbReference>
<dbReference type="EMBL" id="LK032318">
    <property type="protein sequence ID" value="CDY33619.1"/>
    <property type="molecule type" value="Genomic_DNA"/>
</dbReference>
<evidence type="ECO:0000256" key="1">
    <source>
        <dbReference type="ARBA" id="ARBA00004308"/>
    </source>
</evidence>
<dbReference type="Proteomes" id="UP000028999">
    <property type="component" value="Unassembled WGS sequence"/>
</dbReference>
<evidence type="ECO:0000256" key="5">
    <source>
        <dbReference type="SAM" id="MobiDB-lite"/>
    </source>
</evidence>
<evidence type="ECO:0000256" key="3">
    <source>
        <dbReference type="ARBA" id="ARBA00022927"/>
    </source>
</evidence>
<name>A0A078H816_BRANA</name>
<gene>
    <name evidence="7" type="primary">BnaC01g28500D</name>
    <name evidence="7" type="ORF">GSBRNA2T00054952001</name>
</gene>
<protein>
    <submittedName>
        <fullName evidence="7">BnaC01g28500D protein</fullName>
    </submittedName>
</protein>
<proteinExistence type="predicted"/>
<evidence type="ECO:0000256" key="4">
    <source>
        <dbReference type="ARBA" id="ARBA00023136"/>
    </source>
</evidence>
<evidence type="ECO:0000313" key="7">
    <source>
        <dbReference type="EMBL" id="CDY33619.1"/>
    </source>
</evidence>
<dbReference type="GO" id="GO:0012505">
    <property type="term" value="C:endomembrane system"/>
    <property type="evidence" value="ECO:0007669"/>
    <property type="project" value="UniProtKB-SubCell"/>
</dbReference>
<feature type="region of interest" description="Disordered" evidence="5">
    <location>
        <begin position="1"/>
        <end position="20"/>
    </location>
</feature>
<accession>A0A078H816</accession>
<keyword evidence="2" id="KW-0813">Transport</keyword>
<dbReference type="GO" id="GO:0030117">
    <property type="term" value="C:membrane coat"/>
    <property type="evidence" value="ECO:0007669"/>
    <property type="project" value="InterPro"/>
</dbReference>